<reference evidence="1" key="1">
    <citation type="submission" date="2019-12" db="EMBL/GenBank/DDBJ databases">
        <title>An insight into the sialome of adult female Ixodes ricinus ticks feeding for 6 days.</title>
        <authorList>
            <person name="Perner J."/>
            <person name="Ribeiro J.M.C."/>
        </authorList>
    </citation>
    <scope>NUCLEOTIDE SEQUENCE</scope>
    <source>
        <strain evidence="1">Semi-engorged</strain>
        <tissue evidence="1">Salivary glands</tissue>
    </source>
</reference>
<proteinExistence type="predicted"/>
<accession>A0A6B0V5C8</accession>
<dbReference type="AlphaFoldDB" id="A0A6B0V5C8"/>
<evidence type="ECO:0000313" key="1">
    <source>
        <dbReference type="EMBL" id="MXU96881.1"/>
    </source>
</evidence>
<dbReference type="EMBL" id="GIFC01014798">
    <property type="protein sequence ID" value="MXU96881.1"/>
    <property type="molecule type" value="Transcribed_RNA"/>
</dbReference>
<name>A0A6B0V5C8_IXORI</name>
<organism evidence="1">
    <name type="scientific">Ixodes ricinus</name>
    <name type="common">Common tick</name>
    <name type="synonym">Acarus ricinus</name>
    <dbReference type="NCBI Taxonomy" id="34613"/>
    <lineage>
        <taxon>Eukaryota</taxon>
        <taxon>Metazoa</taxon>
        <taxon>Ecdysozoa</taxon>
        <taxon>Arthropoda</taxon>
        <taxon>Chelicerata</taxon>
        <taxon>Arachnida</taxon>
        <taxon>Acari</taxon>
        <taxon>Parasitiformes</taxon>
        <taxon>Ixodida</taxon>
        <taxon>Ixodoidea</taxon>
        <taxon>Ixodidae</taxon>
        <taxon>Ixodinae</taxon>
        <taxon>Ixodes</taxon>
    </lineage>
</organism>
<protein>
    <submittedName>
        <fullName evidence="1">Uncharacterized protein</fullName>
    </submittedName>
</protein>
<sequence length="233" mass="24072">MPRCFFRSAGILSSEPPSLHFLLSTSSQASSARALSTRSLSCSRSSARGLPAPSPSLPGTECLSVSEQLSRSLSSRSGSKAELWLHIRAPVESSVALLSAERGTTFFGCRLLEGVVSFSFLLSVLESLNPSAPSSSETDSERAPSLLLSSSVGGTSGASLPPSAPSFVSGGDLLSSVVVRRVVDVLSSSDSKLPSSVMPGAVVDEAEDKVCGFPSKVSSAAGRFSSMFWEGCT</sequence>